<evidence type="ECO:0000313" key="1">
    <source>
        <dbReference type="EMBL" id="KAI4354649.1"/>
    </source>
</evidence>
<comment type="caution">
    <text evidence="1">The sequence shown here is derived from an EMBL/GenBank/DDBJ whole genome shotgun (WGS) entry which is preliminary data.</text>
</comment>
<reference evidence="1 2" key="1">
    <citation type="journal article" date="2022" name="DNA Res.">
        <title>Chromosomal-level genome assembly of the orchid tree Bauhinia variegata (Leguminosae; Cercidoideae) supports the allotetraploid origin hypothesis of Bauhinia.</title>
        <authorList>
            <person name="Zhong Y."/>
            <person name="Chen Y."/>
            <person name="Zheng D."/>
            <person name="Pang J."/>
            <person name="Liu Y."/>
            <person name="Luo S."/>
            <person name="Meng S."/>
            <person name="Qian L."/>
            <person name="Wei D."/>
            <person name="Dai S."/>
            <person name="Zhou R."/>
        </authorList>
    </citation>
    <scope>NUCLEOTIDE SEQUENCE [LARGE SCALE GENOMIC DNA]</scope>
    <source>
        <strain evidence="1">BV-YZ2020</strain>
    </source>
</reference>
<name>A0ACB9Q3H5_BAUVA</name>
<evidence type="ECO:0000313" key="2">
    <source>
        <dbReference type="Proteomes" id="UP000828941"/>
    </source>
</evidence>
<gene>
    <name evidence="1" type="ORF">L6164_003496</name>
</gene>
<protein>
    <submittedName>
        <fullName evidence="1">Uncharacterized protein</fullName>
    </submittedName>
</protein>
<dbReference type="EMBL" id="CM039427">
    <property type="protein sequence ID" value="KAI4354649.1"/>
    <property type="molecule type" value="Genomic_DNA"/>
</dbReference>
<dbReference type="Proteomes" id="UP000828941">
    <property type="component" value="Chromosome 2"/>
</dbReference>
<accession>A0ACB9Q3H5</accession>
<organism evidence="1 2">
    <name type="scientific">Bauhinia variegata</name>
    <name type="common">Purple orchid tree</name>
    <name type="synonym">Phanera variegata</name>
    <dbReference type="NCBI Taxonomy" id="167791"/>
    <lineage>
        <taxon>Eukaryota</taxon>
        <taxon>Viridiplantae</taxon>
        <taxon>Streptophyta</taxon>
        <taxon>Embryophyta</taxon>
        <taxon>Tracheophyta</taxon>
        <taxon>Spermatophyta</taxon>
        <taxon>Magnoliopsida</taxon>
        <taxon>eudicotyledons</taxon>
        <taxon>Gunneridae</taxon>
        <taxon>Pentapetalae</taxon>
        <taxon>rosids</taxon>
        <taxon>fabids</taxon>
        <taxon>Fabales</taxon>
        <taxon>Fabaceae</taxon>
        <taxon>Cercidoideae</taxon>
        <taxon>Cercideae</taxon>
        <taxon>Bauhiniinae</taxon>
        <taxon>Bauhinia</taxon>
    </lineage>
</organism>
<keyword evidence="2" id="KW-1185">Reference proteome</keyword>
<proteinExistence type="predicted"/>
<sequence length="634" mass="69529">MHKEKNESIHKQFSNMSPLLLLILFSSLNVGLASGIGNSGADEKNPFNPRAFLMRYWDKKIHNKLPKPAFLLSKASPLSAVDSAAFAKLAATNTLSTRLTEFCSSAHLLCIPELGASLEKHTKDVNFAVYQEKNFTNYGTKQFASDNSFKNYSADNAFRRYSRDSQSIGDKFKSYGPGENVVDETFNTYGTGGLGGEGNFKEYTAETNVPNLQFTSYSGSSNGRESSFSAYSEDGNAGEQEFTSYGKKANGADNEFTKYGTDSNVVQSTFTHYGEVANGQTDNFTNYGINMNNPTINFKAYGDGSNGANENFANYRDQSNVGDDSFSSYAKKSNGAQLEFKHYGKSFNEGTDKFTGYGKDAKTAPNVVFKDYGVNNTFKGYNKDGVTFAEYTNASSAALTADKVASGSSVKRWVEPGKFFREKMLKQGTVMPMPDIKDKMPGRSFLPRSIVSKLPFSSSKISELKQIFKVADNSSMDKFMKDSFNDCGRAPSPGETKRCVASIEDMIDFATSVLGPNIAVRSTENVNGSKKDVMVGSIKGINGGKVTKSVSCHQSMFPYMVYYCHSVPKVRVYEADLLDPKTKAKINHGVAICHLDTTAWSPTHGAFLALGSGPGRIEVCHWIFENDMTWTIAD</sequence>